<sequence>MTIEFGNSLKGVDRCPQCNIARPYMSLTWSGPIKVNGNRGVRWGVYECSSCNRLTMVEGFEGQIDALGLVRGDFGNLVRAVYPGQREVDDSLPEEAQRYLKQALETLFAPDAAIVMAASAVDAMLKDKGYSKGSLYTRIDQAVSDHILTEGMGKWAHKVRLDANAVRHADEEAKPPTREDAQQVVDFATALGDFLFVFTARVDEGLKEAGGE</sequence>
<proteinExistence type="predicted"/>
<dbReference type="Proteomes" id="UP000636264">
    <property type="component" value="Unassembled WGS sequence"/>
</dbReference>
<dbReference type="AlphaFoldDB" id="A0A916S425"/>
<feature type="domain" description="DUF4145" evidence="1">
    <location>
        <begin position="109"/>
        <end position="187"/>
    </location>
</feature>
<dbReference type="EMBL" id="BMIF01000036">
    <property type="protein sequence ID" value="GGA82991.1"/>
    <property type="molecule type" value="Genomic_DNA"/>
</dbReference>
<name>A0A916S425_9HYPH</name>
<organism evidence="2 3">
    <name type="scientific">Nitratireductor aestuarii</name>
    <dbReference type="NCBI Taxonomy" id="1735103"/>
    <lineage>
        <taxon>Bacteria</taxon>
        <taxon>Pseudomonadati</taxon>
        <taxon>Pseudomonadota</taxon>
        <taxon>Alphaproteobacteria</taxon>
        <taxon>Hyphomicrobiales</taxon>
        <taxon>Phyllobacteriaceae</taxon>
        <taxon>Nitratireductor</taxon>
    </lineage>
</organism>
<protein>
    <recommendedName>
        <fullName evidence="1">DUF4145 domain-containing protein</fullName>
    </recommendedName>
</protein>
<dbReference type="Pfam" id="PF13643">
    <property type="entry name" value="DUF4145"/>
    <property type="match status" value="1"/>
</dbReference>
<keyword evidence="3" id="KW-1185">Reference proteome</keyword>
<gene>
    <name evidence="2" type="ORF">GCM10011385_41480</name>
</gene>
<reference evidence="2" key="1">
    <citation type="journal article" date="2014" name="Int. J. Syst. Evol. Microbiol.">
        <title>Complete genome sequence of Corynebacterium casei LMG S-19264T (=DSM 44701T), isolated from a smear-ripened cheese.</title>
        <authorList>
            <consortium name="US DOE Joint Genome Institute (JGI-PGF)"/>
            <person name="Walter F."/>
            <person name="Albersmeier A."/>
            <person name="Kalinowski J."/>
            <person name="Ruckert C."/>
        </authorList>
    </citation>
    <scope>NUCLEOTIDE SEQUENCE</scope>
    <source>
        <strain evidence="2">CGMCC 1.15320</strain>
    </source>
</reference>
<evidence type="ECO:0000259" key="1">
    <source>
        <dbReference type="Pfam" id="PF13643"/>
    </source>
</evidence>
<accession>A0A916S425</accession>
<comment type="caution">
    <text evidence="2">The sequence shown here is derived from an EMBL/GenBank/DDBJ whole genome shotgun (WGS) entry which is preliminary data.</text>
</comment>
<reference evidence="2" key="2">
    <citation type="submission" date="2020-09" db="EMBL/GenBank/DDBJ databases">
        <authorList>
            <person name="Sun Q."/>
            <person name="Zhou Y."/>
        </authorList>
    </citation>
    <scope>NUCLEOTIDE SEQUENCE</scope>
    <source>
        <strain evidence="2">CGMCC 1.15320</strain>
    </source>
</reference>
<evidence type="ECO:0000313" key="2">
    <source>
        <dbReference type="EMBL" id="GGA82991.1"/>
    </source>
</evidence>
<dbReference type="InterPro" id="IPR025285">
    <property type="entry name" value="DUF4145"/>
</dbReference>
<evidence type="ECO:0000313" key="3">
    <source>
        <dbReference type="Proteomes" id="UP000636264"/>
    </source>
</evidence>
<dbReference type="RefSeq" id="WP_210315585.1">
    <property type="nucleotide sequence ID" value="NZ_BMIF01000036.1"/>
</dbReference>